<reference evidence="2 3" key="1">
    <citation type="journal article" date="2022" name="Nat. Plants">
        <title>Genomes of leafy and leafless Platanthera orchids illuminate the evolution of mycoheterotrophy.</title>
        <authorList>
            <person name="Li M.H."/>
            <person name="Liu K.W."/>
            <person name="Li Z."/>
            <person name="Lu H.C."/>
            <person name="Ye Q.L."/>
            <person name="Zhang D."/>
            <person name="Wang J.Y."/>
            <person name="Li Y.F."/>
            <person name="Zhong Z.M."/>
            <person name="Liu X."/>
            <person name="Yu X."/>
            <person name="Liu D.K."/>
            <person name="Tu X.D."/>
            <person name="Liu B."/>
            <person name="Hao Y."/>
            <person name="Liao X.Y."/>
            <person name="Jiang Y.T."/>
            <person name="Sun W.H."/>
            <person name="Chen J."/>
            <person name="Chen Y.Q."/>
            <person name="Ai Y."/>
            <person name="Zhai J.W."/>
            <person name="Wu S.S."/>
            <person name="Zhou Z."/>
            <person name="Hsiao Y.Y."/>
            <person name="Wu W.L."/>
            <person name="Chen Y.Y."/>
            <person name="Lin Y.F."/>
            <person name="Hsu J.L."/>
            <person name="Li C.Y."/>
            <person name="Wang Z.W."/>
            <person name="Zhao X."/>
            <person name="Zhong W.Y."/>
            <person name="Ma X.K."/>
            <person name="Ma L."/>
            <person name="Huang J."/>
            <person name="Chen G.Z."/>
            <person name="Huang M.Z."/>
            <person name="Huang L."/>
            <person name="Peng D.H."/>
            <person name="Luo Y.B."/>
            <person name="Zou S.Q."/>
            <person name="Chen S.P."/>
            <person name="Lan S."/>
            <person name="Tsai W.C."/>
            <person name="Van de Peer Y."/>
            <person name="Liu Z.J."/>
        </authorList>
    </citation>
    <scope>NUCLEOTIDE SEQUENCE [LARGE SCALE GENOMIC DNA]</scope>
    <source>
        <strain evidence="2">Lor287</strain>
    </source>
</reference>
<gene>
    <name evidence="2" type="ORF">KSP39_PZI007901</name>
</gene>
<comment type="caution">
    <text evidence="2">The sequence shown here is derived from an EMBL/GenBank/DDBJ whole genome shotgun (WGS) entry which is preliminary data.</text>
</comment>
<protein>
    <submittedName>
        <fullName evidence="2">Uncharacterized protein</fullName>
    </submittedName>
</protein>
<feature type="region of interest" description="Disordered" evidence="1">
    <location>
        <begin position="42"/>
        <end position="67"/>
    </location>
</feature>
<dbReference type="EMBL" id="JBBWWQ010000006">
    <property type="protein sequence ID" value="KAK8944875.1"/>
    <property type="molecule type" value="Genomic_DNA"/>
</dbReference>
<organism evidence="2 3">
    <name type="scientific">Platanthera zijinensis</name>
    <dbReference type="NCBI Taxonomy" id="2320716"/>
    <lineage>
        <taxon>Eukaryota</taxon>
        <taxon>Viridiplantae</taxon>
        <taxon>Streptophyta</taxon>
        <taxon>Embryophyta</taxon>
        <taxon>Tracheophyta</taxon>
        <taxon>Spermatophyta</taxon>
        <taxon>Magnoliopsida</taxon>
        <taxon>Liliopsida</taxon>
        <taxon>Asparagales</taxon>
        <taxon>Orchidaceae</taxon>
        <taxon>Orchidoideae</taxon>
        <taxon>Orchideae</taxon>
        <taxon>Orchidinae</taxon>
        <taxon>Platanthera</taxon>
    </lineage>
</organism>
<name>A0AAP0G8T9_9ASPA</name>
<proteinExistence type="predicted"/>
<evidence type="ECO:0000313" key="2">
    <source>
        <dbReference type="EMBL" id="KAK8944875.1"/>
    </source>
</evidence>
<dbReference type="Proteomes" id="UP001418222">
    <property type="component" value="Unassembled WGS sequence"/>
</dbReference>
<accession>A0AAP0G8T9</accession>
<keyword evidence="3" id="KW-1185">Reference proteome</keyword>
<evidence type="ECO:0000313" key="3">
    <source>
        <dbReference type="Proteomes" id="UP001418222"/>
    </source>
</evidence>
<evidence type="ECO:0000256" key="1">
    <source>
        <dbReference type="SAM" id="MobiDB-lite"/>
    </source>
</evidence>
<sequence>MAPNYGGSSLGTSLVHDKNFITFGSLHVGVYRGVQERSWPGSVHTRLESGGAQSDAAGTTTAVLESDASSRKVGTKGALRPDPRGGAVVRSDFARLSQAVVRLVWLVLRGSGAGWLVTECGLEIQTARLIKVSELEMEQRETLCPYMHLPVIEPPRANALVSYSNFRGASFPKTASTYKPQIGTVQICALFLLRVASFRRYLGNSAGSGTVFCSAASPLLPSRTICRTWNPDYNNQFSASFFSFVNSSNPINHRSANLQSLYISNQGPPEV</sequence>
<dbReference type="AlphaFoldDB" id="A0AAP0G8T9"/>